<comment type="caution">
    <text evidence="1">The sequence shown here is derived from an EMBL/GenBank/DDBJ whole genome shotgun (WGS) entry which is preliminary data.</text>
</comment>
<evidence type="ECO:0000313" key="1">
    <source>
        <dbReference type="EMBL" id="KOF03131.1"/>
    </source>
</evidence>
<dbReference type="AlphaFoldDB" id="A0A0L8ALJ5"/>
<gene>
    <name evidence="1" type="ORF">OB69_07330</name>
</gene>
<keyword evidence="2" id="KW-1185">Reference proteome</keyword>
<dbReference type="EMBL" id="JSVA01000008">
    <property type="protein sequence ID" value="KOF03131.1"/>
    <property type="molecule type" value="Genomic_DNA"/>
</dbReference>
<dbReference type="RefSeq" id="WP_053223057.1">
    <property type="nucleotide sequence ID" value="NZ_JSVA01000008.1"/>
</dbReference>
<organism evidence="1 2">
    <name type="scientific">Roseivirga seohaensis subsp. aquiponti</name>
    <dbReference type="NCBI Taxonomy" id="1566026"/>
    <lineage>
        <taxon>Bacteria</taxon>
        <taxon>Pseudomonadati</taxon>
        <taxon>Bacteroidota</taxon>
        <taxon>Cytophagia</taxon>
        <taxon>Cytophagales</taxon>
        <taxon>Roseivirgaceae</taxon>
        <taxon>Roseivirga</taxon>
    </lineage>
</organism>
<dbReference type="PATRIC" id="fig|1566026.4.peg.3297"/>
<dbReference type="OrthoDB" id="982489at2"/>
<accession>A0A0L8ALJ5</accession>
<dbReference type="Proteomes" id="UP000036908">
    <property type="component" value="Unassembled WGS sequence"/>
</dbReference>
<evidence type="ECO:0000313" key="2">
    <source>
        <dbReference type="Proteomes" id="UP000036908"/>
    </source>
</evidence>
<proteinExistence type="predicted"/>
<sequence length="116" mass="13220">MKYTFTSLLLLGVLFTRCNSHDDLSRSENIQNEDSMIHRNMHKEASELLKDMSSIIQSGLFKFEIYNIEGVLIEVLNNTSDISSGFIKKFDPCHMSIKPVKVEGKFIIETSTTSEL</sequence>
<reference evidence="2" key="1">
    <citation type="submission" date="2014-11" db="EMBL/GenBank/DDBJ databases">
        <title>Genome sequencing of Roseivirga sp. D-25.</title>
        <authorList>
            <person name="Selvaratnam C."/>
            <person name="Thevarajoo S."/>
            <person name="Goh K.M."/>
            <person name="Eee R."/>
            <person name="Chan K.-G."/>
            <person name="Chong C.S."/>
        </authorList>
    </citation>
    <scope>NUCLEOTIDE SEQUENCE [LARGE SCALE GENOMIC DNA]</scope>
    <source>
        <strain evidence="2">D-25</strain>
    </source>
</reference>
<protein>
    <submittedName>
        <fullName evidence="1">Uncharacterized protein</fullName>
    </submittedName>
</protein>
<name>A0A0L8ALJ5_9BACT</name>